<protein>
    <submittedName>
        <fullName evidence="2">Uncharacterized protein</fullName>
    </submittedName>
</protein>
<keyword evidence="1" id="KW-0812">Transmembrane</keyword>
<sequence length="89" mass="10471">MVIYTVRMLELSFSHIVIVELILKLMEFDNPRLNHTYPSGKACFTISLSKKRTRGKHTTSNDTFIFFYKGTIFLLMSSFITVHKYLYLI</sequence>
<dbReference type="EnsemblMetazoa" id="SMAR014674-RA">
    <property type="protein sequence ID" value="SMAR014674-PA"/>
    <property type="gene ID" value="SMAR014674"/>
</dbReference>
<keyword evidence="3" id="KW-1185">Reference proteome</keyword>
<keyword evidence="1" id="KW-0472">Membrane</keyword>
<dbReference type="AlphaFoldDB" id="T1JLE4"/>
<dbReference type="EMBL" id="JH431822">
    <property type="status" value="NOT_ANNOTATED_CDS"/>
    <property type="molecule type" value="Genomic_DNA"/>
</dbReference>
<dbReference type="Proteomes" id="UP000014500">
    <property type="component" value="Unassembled WGS sequence"/>
</dbReference>
<reference evidence="3" key="1">
    <citation type="submission" date="2011-05" db="EMBL/GenBank/DDBJ databases">
        <authorList>
            <person name="Richards S.R."/>
            <person name="Qu J."/>
            <person name="Jiang H."/>
            <person name="Jhangiani S.N."/>
            <person name="Agravi P."/>
            <person name="Goodspeed R."/>
            <person name="Gross S."/>
            <person name="Mandapat C."/>
            <person name="Jackson L."/>
            <person name="Mathew T."/>
            <person name="Pu L."/>
            <person name="Thornton R."/>
            <person name="Saada N."/>
            <person name="Wilczek-Boney K.B."/>
            <person name="Lee S."/>
            <person name="Kovar C."/>
            <person name="Wu Y."/>
            <person name="Scherer S.E."/>
            <person name="Worley K.C."/>
            <person name="Muzny D.M."/>
            <person name="Gibbs R."/>
        </authorList>
    </citation>
    <scope>NUCLEOTIDE SEQUENCE</scope>
    <source>
        <strain evidence="3">Brora</strain>
    </source>
</reference>
<evidence type="ECO:0000313" key="3">
    <source>
        <dbReference type="Proteomes" id="UP000014500"/>
    </source>
</evidence>
<proteinExistence type="predicted"/>
<feature type="transmembrane region" description="Helical" evidence="1">
    <location>
        <begin position="65"/>
        <end position="87"/>
    </location>
</feature>
<keyword evidence="1" id="KW-1133">Transmembrane helix</keyword>
<evidence type="ECO:0000256" key="1">
    <source>
        <dbReference type="SAM" id="Phobius"/>
    </source>
</evidence>
<dbReference type="HOGENOM" id="CLU_2457642_0_0_1"/>
<organism evidence="2 3">
    <name type="scientific">Strigamia maritima</name>
    <name type="common">European centipede</name>
    <name type="synonym">Geophilus maritimus</name>
    <dbReference type="NCBI Taxonomy" id="126957"/>
    <lineage>
        <taxon>Eukaryota</taxon>
        <taxon>Metazoa</taxon>
        <taxon>Ecdysozoa</taxon>
        <taxon>Arthropoda</taxon>
        <taxon>Myriapoda</taxon>
        <taxon>Chilopoda</taxon>
        <taxon>Pleurostigmophora</taxon>
        <taxon>Geophilomorpha</taxon>
        <taxon>Linotaeniidae</taxon>
        <taxon>Strigamia</taxon>
    </lineage>
</organism>
<name>T1JLE4_STRMM</name>
<accession>T1JLE4</accession>
<reference evidence="2" key="2">
    <citation type="submission" date="2015-02" db="UniProtKB">
        <authorList>
            <consortium name="EnsemblMetazoa"/>
        </authorList>
    </citation>
    <scope>IDENTIFICATION</scope>
</reference>
<evidence type="ECO:0000313" key="2">
    <source>
        <dbReference type="EnsemblMetazoa" id="SMAR014674-PA"/>
    </source>
</evidence>